<dbReference type="Gene3D" id="2.40.340.10">
    <property type="entry name" value="MoeA, C-terminal, domain IV"/>
    <property type="match status" value="1"/>
</dbReference>
<dbReference type="Proteomes" id="UP000256488">
    <property type="component" value="Unassembled WGS sequence"/>
</dbReference>
<name>A0A3E0WIA6_9BACI</name>
<evidence type="ECO:0000256" key="10">
    <source>
        <dbReference type="ARBA" id="ARBA00022842"/>
    </source>
</evidence>
<dbReference type="SUPFAM" id="SSF63882">
    <property type="entry name" value="MoeA N-terminal region -like"/>
    <property type="match status" value="1"/>
</dbReference>
<dbReference type="InterPro" id="IPR001453">
    <property type="entry name" value="MoaB/Mog_dom"/>
</dbReference>
<dbReference type="PANTHER" id="PTHR10192:SF5">
    <property type="entry name" value="GEPHYRIN"/>
    <property type="match status" value="1"/>
</dbReference>
<evidence type="ECO:0000256" key="4">
    <source>
        <dbReference type="ARBA" id="ARBA00010763"/>
    </source>
</evidence>
<keyword evidence="11 13" id="KW-0501">Molybdenum cofactor biosynthesis</keyword>
<evidence type="ECO:0000256" key="9">
    <source>
        <dbReference type="ARBA" id="ARBA00022723"/>
    </source>
</evidence>
<comment type="function">
    <text evidence="2 13">Catalyzes the insertion of molybdate into adenylated molybdopterin with the concomitant release of AMP.</text>
</comment>
<dbReference type="Pfam" id="PF03453">
    <property type="entry name" value="MoeA_N"/>
    <property type="match status" value="1"/>
</dbReference>
<keyword evidence="10 13" id="KW-0460">Magnesium</keyword>
<dbReference type="CDD" id="cd00887">
    <property type="entry name" value="MoeA"/>
    <property type="match status" value="1"/>
</dbReference>
<keyword evidence="8 13" id="KW-0808">Transferase</keyword>
<keyword evidence="9 13" id="KW-0479">Metal-binding</keyword>
<protein>
    <recommendedName>
        <fullName evidence="6 13">Molybdopterin molybdenumtransferase</fullName>
        <ecNumber evidence="5 13">2.10.1.1</ecNumber>
    </recommendedName>
</protein>
<dbReference type="Gene3D" id="3.90.105.10">
    <property type="entry name" value="Molybdopterin biosynthesis moea protein, domain 2"/>
    <property type="match status" value="1"/>
</dbReference>
<evidence type="ECO:0000256" key="13">
    <source>
        <dbReference type="RuleBase" id="RU365090"/>
    </source>
</evidence>
<accession>A0A3E0WIA6</accession>
<dbReference type="GO" id="GO:0061599">
    <property type="term" value="F:molybdopterin molybdotransferase activity"/>
    <property type="evidence" value="ECO:0007669"/>
    <property type="project" value="UniProtKB-UniRule"/>
</dbReference>
<dbReference type="SUPFAM" id="SSF63867">
    <property type="entry name" value="MoeA C-terminal domain-like"/>
    <property type="match status" value="1"/>
</dbReference>
<evidence type="ECO:0000256" key="6">
    <source>
        <dbReference type="ARBA" id="ARBA00021108"/>
    </source>
</evidence>
<dbReference type="UniPathway" id="UPA00344"/>
<dbReference type="NCBIfam" id="TIGR00177">
    <property type="entry name" value="molyb_syn"/>
    <property type="match status" value="1"/>
</dbReference>
<evidence type="ECO:0000256" key="7">
    <source>
        <dbReference type="ARBA" id="ARBA00022505"/>
    </source>
</evidence>
<dbReference type="RefSeq" id="WP_116279461.1">
    <property type="nucleotide sequence ID" value="NZ_NFZX01000061.1"/>
</dbReference>
<evidence type="ECO:0000256" key="8">
    <source>
        <dbReference type="ARBA" id="ARBA00022679"/>
    </source>
</evidence>
<dbReference type="PANTHER" id="PTHR10192">
    <property type="entry name" value="MOLYBDOPTERIN BIOSYNTHESIS PROTEIN"/>
    <property type="match status" value="1"/>
</dbReference>
<evidence type="ECO:0000256" key="12">
    <source>
        <dbReference type="ARBA" id="ARBA00047317"/>
    </source>
</evidence>
<proteinExistence type="inferred from homology"/>
<keyword evidence="7 13" id="KW-0500">Molybdenum</keyword>
<dbReference type="InterPro" id="IPR005111">
    <property type="entry name" value="MoeA_C_domain_IV"/>
</dbReference>
<evidence type="ECO:0000256" key="1">
    <source>
        <dbReference type="ARBA" id="ARBA00001946"/>
    </source>
</evidence>
<dbReference type="NCBIfam" id="NF045515">
    <property type="entry name" value="Glp_gephyrin"/>
    <property type="match status" value="1"/>
</dbReference>
<dbReference type="FunFam" id="2.170.190.11:FF:000001">
    <property type="entry name" value="Molybdopterin molybdenumtransferase"/>
    <property type="match status" value="1"/>
</dbReference>
<comment type="pathway">
    <text evidence="3 13">Cofactor biosynthesis; molybdopterin biosynthesis.</text>
</comment>
<dbReference type="EC" id="2.10.1.1" evidence="5 13"/>
<reference evidence="15 16" key="1">
    <citation type="submission" date="2017-05" db="EMBL/GenBank/DDBJ databases">
        <title>Virgibacillus sp. AK90 isolated from a saltern of Kakinada, India.</title>
        <authorList>
            <person name="Gupta V."/>
            <person name="Sidhu C."/>
            <person name="Korpole S."/>
            <person name="Pinnaka A.K."/>
        </authorList>
    </citation>
    <scope>NUCLEOTIDE SEQUENCE [LARGE SCALE GENOMIC DNA]</scope>
    <source>
        <strain evidence="15 16">AK90</strain>
    </source>
</reference>
<comment type="cofactor">
    <cofactor evidence="1 13">
        <name>Mg(2+)</name>
        <dbReference type="ChEBI" id="CHEBI:18420"/>
    </cofactor>
</comment>
<comment type="catalytic activity">
    <reaction evidence="12">
        <text>adenylyl-molybdopterin + molybdate = Mo-molybdopterin + AMP + H(+)</text>
        <dbReference type="Rhea" id="RHEA:35047"/>
        <dbReference type="ChEBI" id="CHEBI:15378"/>
        <dbReference type="ChEBI" id="CHEBI:36264"/>
        <dbReference type="ChEBI" id="CHEBI:62727"/>
        <dbReference type="ChEBI" id="CHEBI:71302"/>
        <dbReference type="ChEBI" id="CHEBI:456215"/>
        <dbReference type="EC" id="2.10.1.1"/>
    </reaction>
</comment>
<evidence type="ECO:0000313" key="15">
    <source>
        <dbReference type="EMBL" id="RFA32508.1"/>
    </source>
</evidence>
<dbReference type="Gene3D" id="3.40.980.10">
    <property type="entry name" value="MoaB/Mog-like domain"/>
    <property type="match status" value="1"/>
</dbReference>
<evidence type="ECO:0000256" key="3">
    <source>
        <dbReference type="ARBA" id="ARBA00005046"/>
    </source>
</evidence>
<dbReference type="FunFam" id="3.40.980.10:FF:000004">
    <property type="entry name" value="Molybdopterin molybdenumtransferase"/>
    <property type="match status" value="1"/>
</dbReference>
<evidence type="ECO:0000256" key="11">
    <source>
        <dbReference type="ARBA" id="ARBA00023150"/>
    </source>
</evidence>
<dbReference type="Gene3D" id="2.170.190.11">
    <property type="entry name" value="Molybdopterin biosynthesis moea protein, domain 3"/>
    <property type="match status" value="1"/>
</dbReference>
<dbReference type="InterPro" id="IPR036688">
    <property type="entry name" value="MoeA_C_domain_IV_sf"/>
</dbReference>
<evidence type="ECO:0000256" key="5">
    <source>
        <dbReference type="ARBA" id="ARBA00013269"/>
    </source>
</evidence>
<sequence>MIERRSPIPVSQAIQYVMDQIKPLPIEKTNLSKANGRILREPIVASHAVPPFNRSAYDGYAIRSKDTKGASVHHPISFRVIGEIGAGTVPNVPVGKHEAYRIMTGAILPEQADAIVMLEKTTKMIDGFKLQEPLQAGDHVSFKGEDAERGEVLIKPGTKIHPGTIALLATFGYAEVDVSTKPVVGLLATGTELLDVTEQLQLGKIRNSNGPMIQAQLNRLGIECHYYGVMSDDLKKCTEVMAQALQETDILITTGGVSVGDYDYLPAIYDRLGAEVLFDKVMMRPGSVTTVATKGDKLLFGLSGNPSACFTGFELFTRPAILTMMGSNEPYLPSIEAQLGEDFIKKNPFTRFIRGVWEMTEQGVVAKPAGFNKSNAVSSIARGNCLIVLPSGSSGYEKGMRVGILLLGMEQGEVVWRL</sequence>
<dbReference type="Pfam" id="PF03454">
    <property type="entry name" value="MoeA_C"/>
    <property type="match status" value="1"/>
</dbReference>
<dbReference type="AlphaFoldDB" id="A0A3E0WIA6"/>
<dbReference type="GO" id="GO:0005829">
    <property type="term" value="C:cytosol"/>
    <property type="evidence" value="ECO:0007669"/>
    <property type="project" value="TreeGrafter"/>
</dbReference>
<dbReference type="GO" id="GO:0006777">
    <property type="term" value="P:Mo-molybdopterin cofactor biosynthetic process"/>
    <property type="evidence" value="ECO:0007669"/>
    <property type="project" value="UniProtKB-UniRule"/>
</dbReference>
<organism evidence="15 16">
    <name type="scientific">Virgibacillus dokdonensis</name>
    <dbReference type="NCBI Taxonomy" id="302167"/>
    <lineage>
        <taxon>Bacteria</taxon>
        <taxon>Bacillati</taxon>
        <taxon>Bacillota</taxon>
        <taxon>Bacilli</taxon>
        <taxon>Bacillales</taxon>
        <taxon>Bacillaceae</taxon>
        <taxon>Virgibacillus</taxon>
    </lineage>
</organism>
<dbReference type="Pfam" id="PF00994">
    <property type="entry name" value="MoCF_biosynth"/>
    <property type="match status" value="1"/>
</dbReference>
<dbReference type="SMART" id="SM00852">
    <property type="entry name" value="MoCF_biosynth"/>
    <property type="match status" value="1"/>
</dbReference>
<dbReference type="InterPro" id="IPR005110">
    <property type="entry name" value="MoeA_linker/N"/>
</dbReference>
<dbReference type="GO" id="GO:0046872">
    <property type="term" value="F:metal ion binding"/>
    <property type="evidence" value="ECO:0007669"/>
    <property type="project" value="UniProtKB-UniRule"/>
</dbReference>
<feature type="domain" description="MoaB/Mog" evidence="14">
    <location>
        <begin position="185"/>
        <end position="323"/>
    </location>
</feature>
<dbReference type="EMBL" id="NFZX01000061">
    <property type="protein sequence ID" value="RFA32508.1"/>
    <property type="molecule type" value="Genomic_DNA"/>
</dbReference>
<evidence type="ECO:0000313" key="16">
    <source>
        <dbReference type="Proteomes" id="UP000256488"/>
    </source>
</evidence>
<comment type="caution">
    <text evidence="15">The sequence shown here is derived from an EMBL/GenBank/DDBJ whole genome shotgun (WGS) entry which is preliminary data.</text>
</comment>
<comment type="similarity">
    <text evidence="4 13">Belongs to the MoeA family.</text>
</comment>
<dbReference type="InterPro" id="IPR036135">
    <property type="entry name" value="MoeA_linker/N_sf"/>
</dbReference>
<gene>
    <name evidence="15" type="ORF">CAI16_17785</name>
</gene>
<dbReference type="SUPFAM" id="SSF53218">
    <property type="entry name" value="Molybdenum cofactor biosynthesis proteins"/>
    <property type="match status" value="1"/>
</dbReference>
<dbReference type="InterPro" id="IPR038987">
    <property type="entry name" value="MoeA-like"/>
</dbReference>
<evidence type="ECO:0000256" key="2">
    <source>
        <dbReference type="ARBA" id="ARBA00002901"/>
    </source>
</evidence>
<evidence type="ECO:0000259" key="14">
    <source>
        <dbReference type="SMART" id="SM00852"/>
    </source>
</evidence>
<dbReference type="InterPro" id="IPR036425">
    <property type="entry name" value="MoaB/Mog-like_dom_sf"/>
</dbReference>